<dbReference type="SUPFAM" id="SSF46689">
    <property type="entry name" value="Homeodomain-like"/>
    <property type="match status" value="1"/>
</dbReference>
<evidence type="ECO:0000313" key="6">
    <source>
        <dbReference type="Proteomes" id="UP000270219"/>
    </source>
</evidence>
<evidence type="ECO:0000259" key="4">
    <source>
        <dbReference type="PROSITE" id="PS50977"/>
    </source>
</evidence>
<evidence type="ECO:0000256" key="1">
    <source>
        <dbReference type="ARBA" id="ARBA00022491"/>
    </source>
</evidence>
<feature type="domain" description="HTH tetR-type" evidence="4">
    <location>
        <begin position="1"/>
        <end position="61"/>
    </location>
</feature>
<dbReference type="InterPro" id="IPR050624">
    <property type="entry name" value="HTH-type_Tx_Regulator"/>
</dbReference>
<keyword evidence="1" id="KW-0678">Repressor</keyword>
<dbReference type="Pfam" id="PF00440">
    <property type="entry name" value="TetR_N"/>
    <property type="match status" value="1"/>
</dbReference>
<protein>
    <submittedName>
        <fullName evidence="5">TetR/AcrR family transcriptional regulator</fullName>
    </submittedName>
</protein>
<dbReference type="EMBL" id="RCHR01000002">
    <property type="protein sequence ID" value="RLL47130.1"/>
    <property type="molecule type" value="Genomic_DNA"/>
</dbReference>
<dbReference type="GO" id="GO:0003677">
    <property type="term" value="F:DNA binding"/>
    <property type="evidence" value="ECO:0007669"/>
    <property type="project" value="UniProtKB-UniRule"/>
</dbReference>
<evidence type="ECO:0000256" key="2">
    <source>
        <dbReference type="ARBA" id="ARBA00023125"/>
    </source>
</evidence>
<dbReference type="PRINTS" id="PR00455">
    <property type="entry name" value="HTHTETR"/>
</dbReference>
<dbReference type="Gene3D" id="1.10.357.10">
    <property type="entry name" value="Tetracycline Repressor, domain 2"/>
    <property type="match status" value="1"/>
</dbReference>
<evidence type="ECO:0000256" key="3">
    <source>
        <dbReference type="PROSITE-ProRule" id="PRU00335"/>
    </source>
</evidence>
<name>A0A498DEQ1_9BACI</name>
<dbReference type="AlphaFoldDB" id="A0A498DEQ1"/>
<keyword evidence="6" id="KW-1185">Reference proteome</keyword>
<accession>A0A498DEQ1</accession>
<evidence type="ECO:0000313" key="5">
    <source>
        <dbReference type="EMBL" id="RLL47130.1"/>
    </source>
</evidence>
<sequence length="278" mass="32786">MMKKQLIMEQALELFAEQGIDATSVQQITDKCGISKGAFYLSFKSKDELILTVLDDFIKRFISDIDYVVNNREKENLLYEFYLSILNFFNEHSNFAKIFVKQQNFYISKEFIIKLEEYQQLFDRTVFKLVDRYYGDKVEDNKYDLAYCIQGFMKLYADLFFSMDIPVDMNRLCQSLVEKTDLIAAHTTIPVITKKISQLMNKPSCENYSKDEICTLIQQELQEMEESIEKDSLILLKEDLSNPKLSPALLNGLLENIRHHPQCKWISYLLRSYYAFEK</sequence>
<comment type="caution">
    <text evidence="5">The sequence shown here is derived from an EMBL/GenBank/DDBJ whole genome shotgun (WGS) entry which is preliminary data.</text>
</comment>
<dbReference type="PANTHER" id="PTHR43479">
    <property type="entry name" value="ACREF/ENVCD OPERON REPRESSOR-RELATED"/>
    <property type="match status" value="1"/>
</dbReference>
<dbReference type="OrthoDB" id="9812993at2"/>
<keyword evidence="2 3" id="KW-0238">DNA-binding</keyword>
<dbReference type="PANTHER" id="PTHR43479:SF22">
    <property type="entry name" value="TRANSCRIPTIONAL REGULATOR, TETR FAMILY"/>
    <property type="match status" value="1"/>
</dbReference>
<dbReference type="Proteomes" id="UP000270219">
    <property type="component" value="Unassembled WGS sequence"/>
</dbReference>
<gene>
    <name evidence="5" type="ORF">D8M04_06035</name>
</gene>
<reference evidence="5 6" key="1">
    <citation type="submission" date="2018-10" db="EMBL/GenBank/DDBJ databases">
        <title>Oceanobacillus sp. YLB-02 draft genome.</title>
        <authorList>
            <person name="Yu L."/>
        </authorList>
    </citation>
    <scope>NUCLEOTIDE SEQUENCE [LARGE SCALE GENOMIC DNA]</scope>
    <source>
        <strain evidence="5 6">YLB-02</strain>
    </source>
</reference>
<proteinExistence type="predicted"/>
<dbReference type="PROSITE" id="PS50977">
    <property type="entry name" value="HTH_TETR_2"/>
    <property type="match status" value="1"/>
</dbReference>
<dbReference type="InterPro" id="IPR009057">
    <property type="entry name" value="Homeodomain-like_sf"/>
</dbReference>
<feature type="DNA-binding region" description="H-T-H motif" evidence="3">
    <location>
        <begin position="24"/>
        <end position="43"/>
    </location>
</feature>
<organism evidence="5 6">
    <name type="scientific">Oceanobacillus piezotolerans</name>
    <dbReference type="NCBI Taxonomy" id="2448030"/>
    <lineage>
        <taxon>Bacteria</taxon>
        <taxon>Bacillati</taxon>
        <taxon>Bacillota</taxon>
        <taxon>Bacilli</taxon>
        <taxon>Bacillales</taxon>
        <taxon>Bacillaceae</taxon>
        <taxon>Oceanobacillus</taxon>
    </lineage>
</organism>
<dbReference type="InterPro" id="IPR001647">
    <property type="entry name" value="HTH_TetR"/>
</dbReference>